<dbReference type="PATRIC" id="fig|1120928.5.peg.1976"/>
<dbReference type="InterPro" id="IPR008966">
    <property type="entry name" value="Adhesion_dom_sf"/>
</dbReference>
<dbReference type="PANTHER" id="PTHR33420">
    <property type="entry name" value="FIMBRIAL SUBUNIT ELFA-RELATED"/>
    <property type="match status" value="1"/>
</dbReference>
<dbReference type="eggNOG" id="COG3539">
    <property type="taxonomic scope" value="Bacteria"/>
</dbReference>
<comment type="subcellular location">
    <subcellularLocation>
        <location evidence="1">Fimbrium</location>
    </subcellularLocation>
</comment>
<evidence type="ECO:0000313" key="5">
    <source>
        <dbReference type="EMBL" id="ESK55311.1"/>
    </source>
</evidence>
<sequence length="105" mass="10283">MLISFNISGCSTTADDVAVRFAAHNPDGANLGLTPASTATGVSVQLLSGSAGSSPIVFNTGIATSATATTSGGSAAYNLTAQYYAKAAAAAGSVTAVTDYEVIYP</sequence>
<dbReference type="InterPro" id="IPR050263">
    <property type="entry name" value="Bact_Fimbrial_Adh_Pro"/>
</dbReference>
<name>V2V387_9GAMM</name>
<dbReference type="AlphaFoldDB" id="V2V387"/>
<proteinExistence type="inferred from homology"/>
<evidence type="ECO:0000256" key="4">
    <source>
        <dbReference type="ARBA" id="ARBA00023263"/>
    </source>
</evidence>
<dbReference type="PANTHER" id="PTHR33420:SF3">
    <property type="entry name" value="FIMBRIAL SUBUNIT ELFA"/>
    <property type="match status" value="1"/>
</dbReference>
<dbReference type="SUPFAM" id="SSF49401">
    <property type="entry name" value="Bacterial adhesins"/>
    <property type="match status" value="1"/>
</dbReference>
<protein>
    <recommendedName>
        <fullName evidence="7">Fimbrial-type adhesion domain-containing protein</fullName>
    </recommendedName>
</protein>
<evidence type="ECO:0000256" key="3">
    <source>
        <dbReference type="ARBA" id="ARBA00022729"/>
    </source>
</evidence>
<keyword evidence="4" id="KW-0281">Fimbrium</keyword>
<accession>V2V387</accession>
<comment type="similarity">
    <text evidence="2">Belongs to the fimbrial protein family.</text>
</comment>
<dbReference type="Gene3D" id="2.60.40.1090">
    <property type="entry name" value="Fimbrial-type adhesion domain"/>
    <property type="match status" value="1"/>
</dbReference>
<organism evidence="5 6">
    <name type="scientific">Acinetobacter tjernbergiae DSM 14971 = CIP 107465</name>
    <dbReference type="NCBI Taxonomy" id="1120928"/>
    <lineage>
        <taxon>Bacteria</taxon>
        <taxon>Pseudomonadati</taxon>
        <taxon>Pseudomonadota</taxon>
        <taxon>Gammaproteobacteria</taxon>
        <taxon>Moraxellales</taxon>
        <taxon>Moraxellaceae</taxon>
        <taxon>Acinetobacter</taxon>
    </lineage>
</organism>
<dbReference type="STRING" id="202955.GCA_000759995_01587"/>
<dbReference type="GO" id="GO:0009289">
    <property type="term" value="C:pilus"/>
    <property type="evidence" value="ECO:0007669"/>
    <property type="project" value="UniProtKB-SubCell"/>
</dbReference>
<reference evidence="5 6" key="1">
    <citation type="submission" date="2013-10" db="EMBL/GenBank/DDBJ databases">
        <title>The Genome Sequence of Acinetobacter tjernbergiae CIP107465.</title>
        <authorList>
            <consortium name="The Broad Institute Genomics Platform"/>
            <consortium name="The Broad Institute Genome Sequencing Center for Infectious Disease"/>
            <person name="Cerqueira G."/>
            <person name="Feldgarden M."/>
            <person name="Courvalin P."/>
            <person name="Grillot-Courvalin C."/>
            <person name="Clermont D."/>
            <person name="Rocha E."/>
            <person name="Yoon E.-J."/>
            <person name="Nemec A."/>
            <person name="Young S.K."/>
            <person name="Zeng Q."/>
            <person name="Gargeya S."/>
            <person name="Fitzgerald M."/>
            <person name="Abouelleil A."/>
            <person name="Alvarado L."/>
            <person name="Berlin A.M."/>
            <person name="Chapman S.B."/>
            <person name="Gainer-Dewar J."/>
            <person name="Goldberg J."/>
            <person name="Gnerre S."/>
            <person name="Griggs A."/>
            <person name="Gujja S."/>
            <person name="Hansen M."/>
            <person name="Howarth C."/>
            <person name="Imamovic A."/>
            <person name="Ireland A."/>
            <person name="Larimer J."/>
            <person name="McCowan C."/>
            <person name="Murphy C."/>
            <person name="Pearson M."/>
            <person name="Poon T.W."/>
            <person name="Priest M."/>
            <person name="Roberts A."/>
            <person name="Saif S."/>
            <person name="Shea T."/>
            <person name="Sykes S."/>
            <person name="Wortman J."/>
            <person name="Nusbaum C."/>
            <person name="Birren B."/>
        </authorList>
    </citation>
    <scope>NUCLEOTIDE SEQUENCE [LARGE SCALE GENOMIC DNA]</scope>
    <source>
        <strain evidence="5 6">CIP 107465</strain>
    </source>
</reference>
<keyword evidence="3" id="KW-0732">Signal</keyword>
<keyword evidence="6" id="KW-1185">Reference proteome</keyword>
<evidence type="ECO:0000256" key="1">
    <source>
        <dbReference type="ARBA" id="ARBA00004561"/>
    </source>
</evidence>
<dbReference type="EMBL" id="AYEV01000018">
    <property type="protein sequence ID" value="ESK55311.1"/>
    <property type="molecule type" value="Genomic_DNA"/>
</dbReference>
<dbReference type="RefSeq" id="WP_018678501.1">
    <property type="nucleotide sequence ID" value="NZ_AYEV01000018.1"/>
</dbReference>
<evidence type="ECO:0000313" key="6">
    <source>
        <dbReference type="Proteomes" id="UP000017404"/>
    </source>
</evidence>
<evidence type="ECO:0000256" key="2">
    <source>
        <dbReference type="ARBA" id="ARBA00006671"/>
    </source>
</evidence>
<dbReference type="GO" id="GO:0043709">
    <property type="term" value="P:cell adhesion involved in single-species biofilm formation"/>
    <property type="evidence" value="ECO:0007669"/>
    <property type="project" value="TreeGrafter"/>
</dbReference>
<evidence type="ECO:0008006" key="7">
    <source>
        <dbReference type="Google" id="ProtNLM"/>
    </source>
</evidence>
<dbReference type="InterPro" id="IPR036937">
    <property type="entry name" value="Adhesion_dom_fimbrial_sf"/>
</dbReference>
<dbReference type="Proteomes" id="UP000017404">
    <property type="component" value="Unassembled WGS sequence"/>
</dbReference>
<comment type="caution">
    <text evidence="5">The sequence shown here is derived from an EMBL/GenBank/DDBJ whole genome shotgun (WGS) entry which is preliminary data.</text>
</comment>
<gene>
    <name evidence="5" type="ORF">F990_01952</name>
</gene>